<keyword evidence="7 8" id="KW-0472">Membrane</keyword>
<feature type="domain" description="MacB-like periplasmic core" evidence="10">
    <location>
        <begin position="33"/>
        <end position="251"/>
    </location>
</feature>
<evidence type="ECO:0000256" key="7">
    <source>
        <dbReference type="ARBA" id="ARBA00023136"/>
    </source>
</evidence>
<feature type="transmembrane region" description="Helical" evidence="8">
    <location>
        <begin position="330"/>
        <end position="359"/>
    </location>
</feature>
<evidence type="ECO:0000256" key="1">
    <source>
        <dbReference type="ARBA" id="ARBA00004651"/>
    </source>
</evidence>
<dbReference type="NCBIfam" id="TIGR02212">
    <property type="entry name" value="lolCE"/>
    <property type="match status" value="1"/>
</dbReference>
<keyword evidence="5 8" id="KW-0812">Transmembrane</keyword>
<evidence type="ECO:0000256" key="5">
    <source>
        <dbReference type="ARBA" id="ARBA00022692"/>
    </source>
</evidence>
<sequence length="428" mass="46183">MTGRTPPFAGFEWMIAWRYLRARRAEGGVSVMTWISLIGIALAVFALIATLAVRSGFRTEFVDTILGANAHVTLYATTPIGETGQTTRLIANYEERAAAVTAVPGVTRVAPMVRGQVMVAHEGRNAGAEVMGLAAADLATIPRIADPATGQGDMARFDEGIAIGSGIARELGIAVGDRIRLISPDGVRTAFGTSPRVNAYEVVYIFSAGRYDIDRTRIYMPLAPAQEYFNREGYVDELEIMVETPEAVDQMIPALMQAGGEGAYFWTWRDSAGGFLRALEVEDNVMFVILSILVLIAAMNIVSGLIMLVKNKGRDIGILRTMGLTEGSVLRVFFICGASVGILGTLLGVILGCLFAIYIEPIFGFVNYAMGGGVWDPAIRGIYALPAELRAEDVLRAVALSLGLSFIVTIFPARRAARMNPVEALRYE</sequence>
<reference evidence="12" key="1">
    <citation type="journal article" date="2019" name="Int. J. Syst. Evol. Microbiol.">
        <title>The Global Catalogue of Microorganisms (GCM) 10K type strain sequencing project: providing services to taxonomists for standard genome sequencing and annotation.</title>
        <authorList>
            <consortium name="The Broad Institute Genomics Platform"/>
            <consortium name="The Broad Institute Genome Sequencing Center for Infectious Disease"/>
            <person name="Wu L."/>
            <person name="Ma J."/>
        </authorList>
    </citation>
    <scope>NUCLEOTIDE SEQUENCE [LARGE SCALE GENOMIC DNA]</scope>
    <source>
        <strain evidence="12">CGMCC 1.12750</strain>
    </source>
</reference>
<feature type="transmembrane region" description="Helical" evidence="8">
    <location>
        <begin position="394"/>
        <end position="413"/>
    </location>
</feature>
<keyword evidence="4" id="KW-1003">Cell membrane</keyword>
<dbReference type="RefSeq" id="WP_377405037.1">
    <property type="nucleotide sequence ID" value="NZ_JBHTFQ010000007.1"/>
</dbReference>
<evidence type="ECO:0000256" key="8">
    <source>
        <dbReference type="SAM" id="Phobius"/>
    </source>
</evidence>
<name>A0ABW2UMX5_9RHOB</name>
<keyword evidence="3" id="KW-0813">Transport</keyword>
<evidence type="ECO:0000256" key="3">
    <source>
        <dbReference type="ARBA" id="ARBA00022448"/>
    </source>
</evidence>
<evidence type="ECO:0000313" key="11">
    <source>
        <dbReference type="EMBL" id="MFC7705323.1"/>
    </source>
</evidence>
<dbReference type="InterPro" id="IPR025857">
    <property type="entry name" value="MacB_PCD"/>
</dbReference>
<dbReference type="PANTHER" id="PTHR30489:SF0">
    <property type="entry name" value="LIPOPROTEIN-RELEASING SYSTEM TRANSMEMBRANE PROTEIN LOLE"/>
    <property type="match status" value="1"/>
</dbReference>
<keyword evidence="6 8" id="KW-1133">Transmembrane helix</keyword>
<proteinExistence type="inferred from homology"/>
<dbReference type="Proteomes" id="UP001596516">
    <property type="component" value="Unassembled WGS sequence"/>
</dbReference>
<dbReference type="Pfam" id="PF12704">
    <property type="entry name" value="MacB_PCD"/>
    <property type="match status" value="1"/>
</dbReference>
<protein>
    <submittedName>
        <fullName evidence="11">Lipoprotein-releasing ABC transporter permease subunit</fullName>
    </submittedName>
</protein>
<comment type="similarity">
    <text evidence="2">Belongs to the ABC-4 integral membrane protein family. LolC/E subfamily.</text>
</comment>
<gene>
    <name evidence="11" type="ORF">ACFQXB_14075</name>
</gene>
<keyword evidence="12" id="KW-1185">Reference proteome</keyword>
<evidence type="ECO:0000256" key="2">
    <source>
        <dbReference type="ARBA" id="ARBA00005236"/>
    </source>
</evidence>
<feature type="transmembrane region" description="Helical" evidence="8">
    <location>
        <begin position="31"/>
        <end position="53"/>
    </location>
</feature>
<dbReference type="InterPro" id="IPR003838">
    <property type="entry name" value="ABC3_permease_C"/>
</dbReference>
<dbReference type="InterPro" id="IPR011925">
    <property type="entry name" value="LolCE_TM"/>
</dbReference>
<feature type="domain" description="ABC3 transporter permease C-terminal" evidence="9">
    <location>
        <begin position="288"/>
        <end position="421"/>
    </location>
</feature>
<evidence type="ECO:0000256" key="4">
    <source>
        <dbReference type="ARBA" id="ARBA00022475"/>
    </source>
</evidence>
<evidence type="ECO:0000259" key="9">
    <source>
        <dbReference type="Pfam" id="PF02687"/>
    </source>
</evidence>
<keyword evidence="11" id="KW-0449">Lipoprotein</keyword>
<organism evidence="11 12">
    <name type="scientific">Plastorhodobacter daqingensis</name>
    <dbReference type="NCBI Taxonomy" id="1387281"/>
    <lineage>
        <taxon>Bacteria</taxon>
        <taxon>Pseudomonadati</taxon>
        <taxon>Pseudomonadota</taxon>
        <taxon>Alphaproteobacteria</taxon>
        <taxon>Rhodobacterales</taxon>
        <taxon>Paracoccaceae</taxon>
        <taxon>Plastorhodobacter</taxon>
    </lineage>
</organism>
<evidence type="ECO:0000256" key="6">
    <source>
        <dbReference type="ARBA" id="ARBA00022989"/>
    </source>
</evidence>
<dbReference type="Pfam" id="PF02687">
    <property type="entry name" value="FtsX"/>
    <property type="match status" value="1"/>
</dbReference>
<evidence type="ECO:0000259" key="10">
    <source>
        <dbReference type="Pfam" id="PF12704"/>
    </source>
</evidence>
<comment type="caution">
    <text evidence="11">The sequence shown here is derived from an EMBL/GenBank/DDBJ whole genome shotgun (WGS) entry which is preliminary data.</text>
</comment>
<evidence type="ECO:0000313" key="12">
    <source>
        <dbReference type="Proteomes" id="UP001596516"/>
    </source>
</evidence>
<dbReference type="PANTHER" id="PTHR30489">
    <property type="entry name" value="LIPOPROTEIN-RELEASING SYSTEM TRANSMEMBRANE PROTEIN LOLE"/>
    <property type="match status" value="1"/>
</dbReference>
<feature type="transmembrane region" description="Helical" evidence="8">
    <location>
        <begin position="285"/>
        <end position="309"/>
    </location>
</feature>
<dbReference type="EMBL" id="JBHTFQ010000007">
    <property type="protein sequence ID" value="MFC7705323.1"/>
    <property type="molecule type" value="Genomic_DNA"/>
</dbReference>
<dbReference type="InterPro" id="IPR051447">
    <property type="entry name" value="Lipoprotein-release_system"/>
</dbReference>
<accession>A0ABW2UMX5</accession>
<comment type="subcellular location">
    <subcellularLocation>
        <location evidence="1">Cell membrane</location>
        <topology evidence="1">Multi-pass membrane protein</topology>
    </subcellularLocation>
</comment>